<comment type="caution">
    <text evidence="2">The sequence shown here is derived from an EMBL/GenBank/DDBJ whole genome shotgun (WGS) entry which is preliminary data.</text>
</comment>
<sequence>MLRSSFKGTRGKNRGSHPSSAIKLAHVLGSPTSHIEVESLSEAETTLDKCKELRVEFVAPKEQVLKRLQELEEVDGA</sequence>
<evidence type="ECO:0000313" key="3">
    <source>
        <dbReference type="Proteomes" id="UP001396334"/>
    </source>
</evidence>
<keyword evidence="3" id="KW-1185">Reference proteome</keyword>
<dbReference type="EMBL" id="JBBPBN010000287">
    <property type="protein sequence ID" value="KAK8490260.1"/>
    <property type="molecule type" value="Genomic_DNA"/>
</dbReference>
<organism evidence="2 3">
    <name type="scientific">Hibiscus sabdariffa</name>
    <name type="common">roselle</name>
    <dbReference type="NCBI Taxonomy" id="183260"/>
    <lineage>
        <taxon>Eukaryota</taxon>
        <taxon>Viridiplantae</taxon>
        <taxon>Streptophyta</taxon>
        <taxon>Embryophyta</taxon>
        <taxon>Tracheophyta</taxon>
        <taxon>Spermatophyta</taxon>
        <taxon>Magnoliopsida</taxon>
        <taxon>eudicotyledons</taxon>
        <taxon>Gunneridae</taxon>
        <taxon>Pentapetalae</taxon>
        <taxon>rosids</taxon>
        <taxon>malvids</taxon>
        <taxon>Malvales</taxon>
        <taxon>Malvaceae</taxon>
        <taxon>Malvoideae</taxon>
        <taxon>Hibiscus</taxon>
    </lineage>
</organism>
<accession>A0ABR2AAZ5</accession>
<evidence type="ECO:0000256" key="1">
    <source>
        <dbReference type="SAM" id="MobiDB-lite"/>
    </source>
</evidence>
<dbReference type="Proteomes" id="UP001396334">
    <property type="component" value="Unassembled WGS sequence"/>
</dbReference>
<feature type="region of interest" description="Disordered" evidence="1">
    <location>
        <begin position="1"/>
        <end position="20"/>
    </location>
</feature>
<proteinExistence type="predicted"/>
<protein>
    <submittedName>
        <fullName evidence="2">Uncharacterized protein</fullName>
    </submittedName>
</protein>
<name>A0ABR2AAZ5_9ROSI</name>
<evidence type="ECO:0000313" key="2">
    <source>
        <dbReference type="EMBL" id="KAK8490260.1"/>
    </source>
</evidence>
<reference evidence="2 3" key="1">
    <citation type="journal article" date="2024" name="G3 (Bethesda)">
        <title>Genome assembly of Hibiscus sabdariffa L. provides insights into metabolisms of medicinal natural products.</title>
        <authorList>
            <person name="Kim T."/>
        </authorList>
    </citation>
    <scope>NUCLEOTIDE SEQUENCE [LARGE SCALE GENOMIC DNA]</scope>
    <source>
        <strain evidence="2">TK-2024</strain>
        <tissue evidence="2">Old leaves</tissue>
    </source>
</reference>
<gene>
    <name evidence="2" type="ORF">V6N11_048186</name>
</gene>